<evidence type="ECO:0000256" key="2">
    <source>
        <dbReference type="ARBA" id="ARBA00022475"/>
    </source>
</evidence>
<evidence type="ECO:0000313" key="7">
    <source>
        <dbReference type="EMBL" id="MDR7946044.1"/>
    </source>
</evidence>
<evidence type="ECO:0000256" key="4">
    <source>
        <dbReference type="ARBA" id="ARBA00022989"/>
    </source>
</evidence>
<name>A0ABU2DD76_ACHAE</name>
<dbReference type="EMBL" id="JAVKVN010000004">
    <property type="protein sequence ID" value="MDR7946044.1"/>
    <property type="molecule type" value="Genomic_DNA"/>
</dbReference>
<evidence type="ECO:0000256" key="6">
    <source>
        <dbReference type="SAM" id="Phobius"/>
    </source>
</evidence>
<evidence type="ECO:0000256" key="1">
    <source>
        <dbReference type="ARBA" id="ARBA00004651"/>
    </source>
</evidence>
<sequence length="292" mass="32469">MSRGIRIYLAGLLILIFGWLAYHFDALRLATSSFGIITLTVAAVFYTLGHVLRMARLTLLTLDERQASFDLVTAHALTAFPSSLIPFKLGEILRLSAFFHVYDGRQKALAVWVSERFGDVVVLTGLILCLYLFNFDVPSSVRALFFIFVIASSLGLAIFFAVTKVFVYLNRHLVLSSHTRRGLWILKVSYALRAFEATIQRSIEGRLSALLLISMLIWGCEIAAVTVATRQIMTAYPDIAEIVTSGLLASIASSNEQVETAALVYQSVSVIALSLLFVILLTLTFHRIRRTK</sequence>
<keyword evidence="4 6" id="KW-1133">Transmembrane helix</keyword>
<evidence type="ECO:0000313" key="8">
    <source>
        <dbReference type="Proteomes" id="UP001264156"/>
    </source>
</evidence>
<evidence type="ECO:0000256" key="5">
    <source>
        <dbReference type="ARBA" id="ARBA00023136"/>
    </source>
</evidence>
<keyword evidence="3 6" id="KW-0812">Transmembrane</keyword>
<keyword evidence="2" id="KW-1003">Cell membrane</keyword>
<dbReference type="RefSeq" id="WP_192330341.1">
    <property type="nucleotide sequence ID" value="NZ_JAVKVN010000004.1"/>
</dbReference>
<feature type="transmembrane region" description="Helical" evidence="6">
    <location>
        <begin position="263"/>
        <end position="285"/>
    </location>
</feature>
<dbReference type="Proteomes" id="UP001264156">
    <property type="component" value="Unassembled WGS sequence"/>
</dbReference>
<accession>A0ABU2DD76</accession>
<evidence type="ECO:0000256" key="3">
    <source>
        <dbReference type="ARBA" id="ARBA00022692"/>
    </source>
</evidence>
<keyword evidence="5 6" id="KW-0472">Membrane</keyword>
<comment type="subcellular location">
    <subcellularLocation>
        <location evidence="1">Cell membrane</location>
        <topology evidence="1">Multi-pass membrane protein</topology>
    </subcellularLocation>
</comment>
<reference evidence="8" key="1">
    <citation type="submission" date="2023-07" db="EMBL/GenBank/DDBJ databases">
        <title>Glyphosate-induced phosphonatase operons in soil bacteria of genus Achromobacter.</title>
        <authorList>
            <person name="Epiktetov D.O."/>
            <person name="Sviridov A.V."/>
            <person name="Tarlachkov S.V."/>
            <person name="Shushkova T.V."/>
            <person name="Toropygin I.Y."/>
            <person name="Leontievsky A."/>
        </authorList>
    </citation>
    <scope>NUCLEOTIDE SEQUENCE [LARGE SCALE GENOMIC DNA]</scope>
    <source>
        <strain evidence="8">Kg 16</strain>
    </source>
</reference>
<feature type="transmembrane region" description="Helical" evidence="6">
    <location>
        <begin position="30"/>
        <end position="48"/>
    </location>
</feature>
<feature type="transmembrane region" description="Helical" evidence="6">
    <location>
        <begin position="7"/>
        <end position="24"/>
    </location>
</feature>
<feature type="transmembrane region" description="Helical" evidence="6">
    <location>
        <begin position="145"/>
        <end position="169"/>
    </location>
</feature>
<feature type="transmembrane region" description="Helical" evidence="6">
    <location>
        <begin position="117"/>
        <end position="133"/>
    </location>
</feature>
<comment type="caution">
    <text evidence="7">The sequence shown here is derived from an EMBL/GenBank/DDBJ whole genome shotgun (WGS) entry which is preliminary data.</text>
</comment>
<dbReference type="Pfam" id="PF03706">
    <property type="entry name" value="LPG_synthase_TM"/>
    <property type="match status" value="1"/>
</dbReference>
<protein>
    <submittedName>
        <fullName evidence="7">Lysylphosphatidylglycerol synthase domain-containing protein</fullName>
    </submittedName>
</protein>
<organism evidence="7 8">
    <name type="scientific">Achromobacter aegrifaciens</name>
    <dbReference type="NCBI Taxonomy" id="1287736"/>
    <lineage>
        <taxon>Bacteria</taxon>
        <taxon>Pseudomonadati</taxon>
        <taxon>Pseudomonadota</taxon>
        <taxon>Betaproteobacteria</taxon>
        <taxon>Burkholderiales</taxon>
        <taxon>Alcaligenaceae</taxon>
        <taxon>Achromobacter</taxon>
    </lineage>
</organism>
<gene>
    <name evidence="7" type="ORF">RIU57_13070</name>
</gene>
<feature type="transmembrane region" description="Helical" evidence="6">
    <location>
        <begin position="209"/>
        <end position="228"/>
    </location>
</feature>
<dbReference type="InterPro" id="IPR022791">
    <property type="entry name" value="L-PG_synthase/AglD"/>
</dbReference>
<proteinExistence type="predicted"/>
<keyword evidence="8" id="KW-1185">Reference proteome</keyword>